<evidence type="ECO:0000313" key="2">
    <source>
        <dbReference type="EMBL" id="KAH1064910.1"/>
    </source>
</evidence>
<accession>A0A9D3UZ46</accession>
<gene>
    <name evidence="2" type="ORF">J1N35_029897</name>
</gene>
<evidence type="ECO:0000256" key="1">
    <source>
        <dbReference type="SAM" id="MobiDB-lite"/>
    </source>
</evidence>
<evidence type="ECO:0000313" key="3">
    <source>
        <dbReference type="Proteomes" id="UP000828251"/>
    </source>
</evidence>
<sequence>MASRRNNRGESNTGRNLRGDLGIKSLFSNSINLETGQKLSLKGQDRWHNLGKGNLAEKVGDDRFMNLRLNEENDPLIVLDGKKCQSVVEYSTFNFRSSSEGISIVVTASSVEQSSRKL</sequence>
<protein>
    <submittedName>
        <fullName evidence="2">Uncharacterized protein</fullName>
    </submittedName>
</protein>
<reference evidence="2 3" key="1">
    <citation type="journal article" date="2021" name="Plant Biotechnol. J.">
        <title>Multi-omics assisted identification of the key and species-specific regulatory components of drought-tolerant mechanisms in Gossypium stocksii.</title>
        <authorList>
            <person name="Yu D."/>
            <person name="Ke L."/>
            <person name="Zhang D."/>
            <person name="Wu Y."/>
            <person name="Sun Y."/>
            <person name="Mei J."/>
            <person name="Sun J."/>
            <person name="Sun Y."/>
        </authorList>
    </citation>
    <scope>NUCLEOTIDE SEQUENCE [LARGE SCALE GENOMIC DNA]</scope>
    <source>
        <strain evidence="3">cv. E1</strain>
        <tissue evidence="2">Leaf</tissue>
    </source>
</reference>
<dbReference type="AlphaFoldDB" id="A0A9D3UZ46"/>
<dbReference type="Proteomes" id="UP000828251">
    <property type="component" value="Unassembled WGS sequence"/>
</dbReference>
<name>A0A9D3UZ46_9ROSI</name>
<feature type="region of interest" description="Disordered" evidence="1">
    <location>
        <begin position="1"/>
        <end position="20"/>
    </location>
</feature>
<organism evidence="2 3">
    <name type="scientific">Gossypium stocksii</name>
    <dbReference type="NCBI Taxonomy" id="47602"/>
    <lineage>
        <taxon>Eukaryota</taxon>
        <taxon>Viridiplantae</taxon>
        <taxon>Streptophyta</taxon>
        <taxon>Embryophyta</taxon>
        <taxon>Tracheophyta</taxon>
        <taxon>Spermatophyta</taxon>
        <taxon>Magnoliopsida</taxon>
        <taxon>eudicotyledons</taxon>
        <taxon>Gunneridae</taxon>
        <taxon>Pentapetalae</taxon>
        <taxon>rosids</taxon>
        <taxon>malvids</taxon>
        <taxon>Malvales</taxon>
        <taxon>Malvaceae</taxon>
        <taxon>Malvoideae</taxon>
        <taxon>Gossypium</taxon>
    </lineage>
</organism>
<dbReference type="EMBL" id="JAIQCV010000009">
    <property type="protein sequence ID" value="KAH1064910.1"/>
    <property type="molecule type" value="Genomic_DNA"/>
</dbReference>
<proteinExistence type="predicted"/>
<comment type="caution">
    <text evidence="2">The sequence shown here is derived from an EMBL/GenBank/DDBJ whole genome shotgun (WGS) entry which is preliminary data.</text>
</comment>
<keyword evidence="3" id="KW-1185">Reference proteome</keyword>